<protein>
    <submittedName>
        <fullName evidence="1">Uncharacterized protein</fullName>
    </submittedName>
</protein>
<evidence type="ECO:0000313" key="1">
    <source>
        <dbReference type="EMBL" id="KAA6450993.1"/>
    </source>
</evidence>
<reference evidence="1 2" key="1">
    <citation type="submission" date="2018-08" db="EMBL/GenBank/DDBJ databases">
        <title>Bacillus phenotypic plasticity.</title>
        <authorList>
            <person name="Hurtado E."/>
        </authorList>
    </citation>
    <scope>NUCLEOTIDE SEQUENCE [LARGE SCALE GENOMIC DNA]</scope>
    <source>
        <strain evidence="1 2">427</strain>
    </source>
</reference>
<dbReference type="EMBL" id="QSND01000002">
    <property type="protein sequence ID" value="KAA6450993.1"/>
    <property type="molecule type" value="Genomic_DNA"/>
</dbReference>
<evidence type="ECO:0000313" key="2">
    <source>
        <dbReference type="Proteomes" id="UP000324326"/>
    </source>
</evidence>
<sequence length="80" mass="9270">MLEPKFCYRILAAAGLAHDEQGNDTDCFAQIDHVGGCKIRQDQYDRMHEQLKHRLAAQHEIDVNHLECISQEEYDDNVDN</sequence>
<accession>A0A5M8RUR4</accession>
<proteinExistence type="predicted"/>
<dbReference type="RefSeq" id="WP_150149823.1">
    <property type="nucleotide sequence ID" value="NZ_QSND01000002.1"/>
</dbReference>
<dbReference type="AlphaFoldDB" id="A0A5M8RUR4"/>
<name>A0A5M8RUR4_9BACI</name>
<gene>
    <name evidence="1" type="ORF">DX927_09185</name>
</gene>
<organism evidence="1 2">
    <name type="scientific">Bacillus swezeyi</name>
    <dbReference type="NCBI Taxonomy" id="1925020"/>
    <lineage>
        <taxon>Bacteria</taxon>
        <taxon>Bacillati</taxon>
        <taxon>Bacillota</taxon>
        <taxon>Bacilli</taxon>
        <taxon>Bacillales</taxon>
        <taxon>Bacillaceae</taxon>
        <taxon>Bacillus</taxon>
    </lineage>
</organism>
<comment type="caution">
    <text evidence="1">The sequence shown here is derived from an EMBL/GenBank/DDBJ whole genome shotgun (WGS) entry which is preliminary data.</text>
</comment>
<dbReference type="Proteomes" id="UP000324326">
    <property type="component" value="Unassembled WGS sequence"/>
</dbReference>